<dbReference type="AlphaFoldDB" id="A0A5J4UG39"/>
<evidence type="ECO:0000313" key="1">
    <source>
        <dbReference type="EMBL" id="KAA6369539.1"/>
    </source>
</evidence>
<feature type="non-terminal residue" evidence="1">
    <location>
        <position position="1"/>
    </location>
</feature>
<accession>A0A5J4UG39</accession>
<reference evidence="1 2" key="1">
    <citation type="submission" date="2019-03" db="EMBL/GenBank/DDBJ databases">
        <title>Single cell metagenomics reveals metabolic interactions within the superorganism composed of flagellate Streblomastix strix and complex community of Bacteroidetes bacteria on its surface.</title>
        <authorList>
            <person name="Treitli S.C."/>
            <person name="Kolisko M."/>
            <person name="Husnik F."/>
            <person name="Keeling P."/>
            <person name="Hampl V."/>
        </authorList>
    </citation>
    <scope>NUCLEOTIDE SEQUENCE [LARGE SCALE GENOMIC DNA]</scope>
    <source>
        <strain evidence="1">ST1C</strain>
    </source>
</reference>
<sequence length="239" mass="27569">SYIDVKMNNGGTRNGFNRRFWLQIRENGKEGSEENDEFEQKIVGISGKQLFVPFFGSESDIKFITLIQINSQGIALKEIKEHIKYENGQLVLNDSLDSGQYQLFDWKIKRKINIFLIKPKLLYNSSQHNKQTPYQRSDQIFGVNLIGQGGLYNKGLQTIGLSDIHQLEDGRISVDIIGSTPSTRIHAFVRRFQSSFHLQTLLEQHPPKQSIVIMNNNPHSQYESDKQLGTEQLYILNRR</sequence>
<comment type="caution">
    <text evidence="1">The sequence shown here is derived from an EMBL/GenBank/DDBJ whole genome shotgun (WGS) entry which is preliminary data.</text>
</comment>
<dbReference type="EMBL" id="SNRW01016268">
    <property type="protein sequence ID" value="KAA6369539.1"/>
    <property type="molecule type" value="Genomic_DNA"/>
</dbReference>
<proteinExistence type="predicted"/>
<evidence type="ECO:0000313" key="2">
    <source>
        <dbReference type="Proteomes" id="UP000324800"/>
    </source>
</evidence>
<name>A0A5J4UG39_9EUKA</name>
<dbReference type="Proteomes" id="UP000324800">
    <property type="component" value="Unassembled WGS sequence"/>
</dbReference>
<organism evidence="1 2">
    <name type="scientific">Streblomastix strix</name>
    <dbReference type="NCBI Taxonomy" id="222440"/>
    <lineage>
        <taxon>Eukaryota</taxon>
        <taxon>Metamonada</taxon>
        <taxon>Preaxostyla</taxon>
        <taxon>Oxymonadida</taxon>
        <taxon>Streblomastigidae</taxon>
        <taxon>Streblomastix</taxon>
    </lineage>
</organism>
<gene>
    <name evidence="1" type="ORF">EZS28_034934</name>
</gene>
<protein>
    <submittedName>
        <fullName evidence="1">Uncharacterized protein</fullName>
    </submittedName>
</protein>